<name>A0A6J5LIT8_9CAUD</name>
<protein>
    <submittedName>
        <fullName evidence="1">Uncharacterized protein</fullName>
    </submittedName>
</protein>
<organism evidence="1">
    <name type="scientific">uncultured Caudovirales phage</name>
    <dbReference type="NCBI Taxonomy" id="2100421"/>
    <lineage>
        <taxon>Viruses</taxon>
        <taxon>Duplodnaviria</taxon>
        <taxon>Heunggongvirae</taxon>
        <taxon>Uroviricota</taxon>
        <taxon>Caudoviricetes</taxon>
        <taxon>Peduoviridae</taxon>
        <taxon>Maltschvirus</taxon>
        <taxon>Maltschvirus maltsch</taxon>
    </lineage>
</organism>
<evidence type="ECO:0000313" key="1">
    <source>
        <dbReference type="EMBL" id="CAB4134085.1"/>
    </source>
</evidence>
<dbReference type="EMBL" id="LR796279">
    <property type="protein sequence ID" value="CAB4134085.1"/>
    <property type="molecule type" value="Genomic_DNA"/>
</dbReference>
<reference evidence="1" key="1">
    <citation type="submission" date="2020-04" db="EMBL/GenBank/DDBJ databases">
        <authorList>
            <person name="Chiriac C."/>
            <person name="Salcher M."/>
            <person name="Ghai R."/>
            <person name="Kavagutti S V."/>
        </authorList>
    </citation>
    <scope>NUCLEOTIDE SEQUENCE</scope>
</reference>
<sequence length="78" mass="9053">MAESHSNCGNCRFFKNQQIMGICRQNPQQQNKHQNDWCGQHEPIEVEIVKLPVYDIMTDETKEVSVPVKKKPGRPKKC</sequence>
<accession>A0A6J5LIT8</accession>
<gene>
    <name evidence="1" type="ORF">UFOVP272_17</name>
</gene>
<proteinExistence type="predicted"/>